<dbReference type="GO" id="GO:0046872">
    <property type="term" value="F:metal ion binding"/>
    <property type="evidence" value="ECO:0007669"/>
    <property type="project" value="UniProtKB-KW"/>
</dbReference>
<reference evidence="6 7" key="1">
    <citation type="submission" date="2019-03" db="EMBL/GenBank/DDBJ databases">
        <title>Single cell metagenomics reveals metabolic interactions within the superorganism composed of flagellate Streblomastix strix and complex community of Bacteroidetes bacteria on its surface.</title>
        <authorList>
            <person name="Treitli S.C."/>
            <person name="Kolisko M."/>
            <person name="Husnik F."/>
            <person name="Keeling P."/>
            <person name="Hampl V."/>
        </authorList>
    </citation>
    <scope>NUCLEOTIDE SEQUENCE [LARGE SCALE GENOMIC DNA]</scope>
    <source>
        <strain evidence="6">St1</strain>
    </source>
</reference>
<dbReference type="EMBL" id="SNRX01000179">
    <property type="protein sequence ID" value="KAA6299951.1"/>
    <property type="molecule type" value="Genomic_DNA"/>
</dbReference>
<keyword evidence="5" id="KW-0479">Metal-binding</keyword>
<evidence type="ECO:0000256" key="4">
    <source>
        <dbReference type="ARBA" id="ARBA00030169"/>
    </source>
</evidence>
<dbReference type="PANTHER" id="PTHR33254">
    <property type="entry name" value="4-HYDROXY-4-METHYL-2-OXOGLUTARATE ALDOLASE 3-RELATED"/>
    <property type="match status" value="1"/>
</dbReference>
<name>A0A5M8NS61_9BACT</name>
<evidence type="ECO:0000313" key="6">
    <source>
        <dbReference type="EMBL" id="KAA6299951.1"/>
    </source>
</evidence>
<dbReference type="Gene3D" id="3.50.30.40">
    <property type="entry name" value="Ribonuclease E inhibitor RraA/RraA-like"/>
    <property type="match status" value="1"/>
</dbReference>
<dbReference type="SUPFAM" id="SSF89562">
    <property type="entry name" value="RraA-like"/>
    <property type="match status" value="1"/>
</dbReference>
<gene>
    <name evidence="6" type="ORF">EZS26_003906</name>
</gene>
<dbReference type="PANTHER" id="PTHR33254:SF4">
    <property type="entry name" value="4-HYDROXY-4-METHYL-2-OXOGLUTARATE ALDOLASE 3-RELATED"/>
    <property type="match status" value="1"/>
</dbReference>
<dbReference type="InterPro" id="IPR036704">
    <property type="entry name" value="RraA/RraA-like_sf"/>
</dbReference>
<dbReference type="CDD" id="cd16841">
    <property type="entry name" value="RraA_family"/>
    <property type="match status" value="1"/>
</dbReference>
<dbReference type="GO" id="GO:0008948">
    <property type="term" value="F:oxaloacetate decarboxylase activity"/>
    <property type="evidence" value="ECO:0007669"/>
    <property type="project" value="TreeGrafter"/>
</dbReference>
<accession>A0A5M8NS61</accession>
<evidence type="ECO:0000256" key="5">
    <source>
        <dbReference type="PIRSR" id="PIRSR605493-1"/>
    </source>
</evidence>
<evidence type="ECO:0000313" key="7">
    <source>
        <dbReference type="Proteomes" id="UP000324575"/>
    </source>
</evidence>
<feature type="binding site" evidence="5">
    <location>
        <position position="128"/>
    </location>
    <ligand>
        <name>substrate</name>
    </ligand>
</feature>
<dbReference type="AlphaFoldDB" id="A0A5M8NS61"/>
<dbReference type="Pfam" id="PF03737">
    <property type="entry name" value="RraA-like"/>
    <property type="match status" value="1"/>
</dbReference>
<evidence type="ECO:0000256" key="2">
    <source>
        <dbReference type="ARBA" id="ARBA00016549"/>
    </source>
</evidence>
<dbReference type="InterPro" id="IPR005493">
    <property type="entry name" value="RraA/RraA-like"/>
</dbReference>
<comment type="caution">
    <text evidence="6">The sequence shown here is derived from an EMBL/GenBank/DDBJ whole genome shotgun (WGS) entry which is preliminary data.</text>
</comment>
<dbReference type="GO" id="GO:0047443">
    <property type="term" value="F:4-hydroxy-4-methyl-2-oxoglutarate aldolase activity"/>
    <property type="evidence" value="ECO:0007669"/>
    <property type="project" value="TreeGrafter"/>
</dbReference>
<comment type="cofactor">
    <cofactor evidence="1">
        <name>a divalent metal cation</name>
        <dbReference type="ChEBI" id="CHEBI:60240"/>
    </cofactor>
</comment>
<evidence type="ECO:0000256" key="3">
    <source>
        <dbReference type="ARBA" id="ARBA00029596"/>
    </source>
</evidence>
<feature type="binding site" evidence="5">
    <location>
        <position position="129"/>
    </location>
    <ligand>
        <name>Mg(2+)</name>
        <dbReference type="ChEBI" id="CHEBI:18420"/>
    </ligand>
</feature>
<proteinExistence type="predicted"/>
<keyword evidence="5" id="KW-0460">Magnesium</keyword>
<dbReference type="Proteomes" id="UP000324575">
    <property type="component" value="Unassembled WGS sequence"/>
</dbReference>
<evidence type="ECO:0000256" key="1">
    <source>
        <dbReference type="ARBA" id="ARBA00001968"/>
    </source>
</evidence>
<organism evidence="6 7">
    <name type="scientific">Candidatus Ordinivivax streblomastigis</name>
    <dbReference type="NCBI Taxonomy" id="2540710"/>
    <lineage>
        <taxon>Bacteria</taxon>
        <taxon>Pseudomonadati</taxon>
        <taxon>Bacteroidota</taxon>
        <taxon>Bacteroidia</taxon>
        <taxon>Bacteroidales</taxon>
        <taxon>Candidatus Ordinivivax</taxon>
    </lineage>
</organism>
<feature type="binding site" evidence="5">
    <location>
        <begin position="106"/>
        <end position="109"/>
    </location>
    <ligand>
        <name>substrate</name>
    </ligand>
</feature>
<protein>
    <recommendedName>
        <fullName evidence="2">Putative 4-hydroxy-4-methyl-2-oxoglutarate aldolase</fullName>
    </recommendedName>
    <alternativeName>
        <fullName evidence="3">Regulator of ribonuclease activity homolog</fullName>
    </alternativeName>
    <alternativeName>
        <fullName evidence="4">RraA-like protein</fullName>
    </alternativeName>
</protein>
<comment type="cofactor">
    <cofactor evidence="5">
        <name>Mg(2+)</name>
        <dbReference type="ChEBI" id="CHEBI:18420"/>
    </cofactor>
</comment>
<sequence length="228" mass="25322">MLEWDNDKQLFDLIKTELYTAVVGDIMDKLGYKHQFLPPQIRPLREDMFLAGRAMTVLEADVPESDAGVNPILKKSFGLMLEALDDLKEDEVYVCSGSSPAYALWGELMSARAIRCKSAGAVVNGYSRDTKGILALNFPCFSYGPYAQDQAPRGKVIDLRVPIQMGTVLIHDGDIIIGDIDGVCIVPRQAETEVFTKALEKARGERMVLKKIQEGMPAREAFDKYGIM</sequence>